<keyword evidence="3" id="KW-0804">Transcription</keyword>
<dbReference type="Proteomes" id="UP000253509">
    <property type="component" value="Unassembled WGS sequence"/>
</dbReference>
<organism evidence="5 6">
    <name type="scientific">Brevibacterium celere</name>
    <dbReference type="NCBI Taxonomy" id="225845"/>
    <lineage>
        <taxon>Bacteria</taxon>
        <taxon>Bacillati</taxon>
        <taxon>Actinomycetota</taxon>
        <taxon>Actinomycetes</taxon>
        <taxon>Micrococcales</taxon>
        <taxon>Brevibacteriaceae</taxon>
        <taxon>Brevibacterium</taxon>
    </lineage>
</organism>
<dbReference type="InterPro" id="IPR009057">
    <property type="entry name" value="Homeodomain-like_sf"/>
</dbReference>
<dbReference type="PANTHER" id="PTHR46796">
    <property type="entry name" value="HTH-TYPE TRANSCRIPTIONAL ACTIVATOR RHAS-RELATED"/>
    <property type="match status" value="1"/>
</dbReference>
<feature type="domain" description="HTH araC/xylS-type" evidence="4">
    <location>
        <begin position="163"/>
        <end position="263"/>
    </location>
</feature>
<reference evidence="5 6" key="1">
    <citation type="submission" date="2018-06" db="EMBL/GenBank/DDBJ databases">
        <title>Freshwater and sediment microbial communities from various areas in North America, analyzing microbe dynamics in response to fracking.</title>
        <authorList>
            <person name="Lamendella R."/>
        </authorList>
    </citation>
    <scope>NUCLEOTIDE SEQUENCE [LARGE SCALE GENOMIC DNA]</scope>
    <source>
        <strain evidence="5 6">3b_TX</strain>
    </source>
</reference>
<dbReference type="InterPro" id="IPR050204">
    <property type="entry name" value="AraC_XylS_family_regulators"/>
</dbReference>
<proteinExistence type="predicted"/>
<dbReference type="Gene3D" id="1.10.10.60">
    <property type="entry name" value="Homeodomain-like"/>
    <property type="match status" value="1"/>
</dbReference>
<dbReference type="InterPro" id="IPR018060">
    <property type="entry name" value="HTH_AraC"/>
</dbReference>
<dbReference type="AlphaFoldDB" id="A0A366III2"/>
<sequence length="268" mass="29848">MYGRVLRPHEMLTRTRYSSAEPAAELRPWVLRYWSVAWDLPEGERYLQTTLSEPSIHLTVERGDLQRANTDGAGIWLTGPVTRERFDVAIFGTGGVIGVNFRLGGTRAFCDHRPAGIRDTTVPAARWFPDAAELAGLDDLDTAAQVLDGWLLARRPRTSEALARFLAVLEVMEDPEVTHLGELSRRCGMSERTLQRLFHDHCGVGVKRMLVRARIRDAVAALDRGWEGTLSELGASLGWFDQSHFSSDFRRTIGCSPGEYLAGRDGAP</sequence>
<dbReference type="Pfam" id="PF20240">
    <property type="entry name" value="DUF6597"/>
    <property type="match status" value="1"/>
</dbReference>
<name>A0A366III2_9MICO</name>
<dbReference type="PROSITE" id="PS01124">
    <property type="entry name" value="HTH_ARAC_FAMILY_2"/>
    <property type="match status" value="1"/>
</dbReference>
<dbReference type="GO" id="GO:0043565">
    <property type="term" value="F:sequence-specific DNA binding"/>
    <property type="evidence" value="ECO:0007669"/>
    <property type="project" value="InterPro"/>
</dbReference>
<evidence type="ECO:0000313" key="5">
    <source>
        <dbReference type="EMBL" id="RBP70275.1"/>
    </source>
</evidence>
<dbReference type="SUPFAM" id="SSF46689">
    <property type="entry name" value="Homeodomain-like"/>
    <property type="match status" value="1"/>
</dbReference>
<gene>
    <name evidence="5" type="ORF">DFO65_10946</name>
</gene>
<keyword evidence="1" id="KW-0805">Transcription regulation</keyword>
<evidence type="ECO:0000259" key="4">
    <source>
        <dbReference type="PROSITE" id="PS01124"/>
    </source>
</evidence>
<evidence type="ECO:0000256" key="1">
    <source>
        <dbReference type="ARBA" id="ARBA00023015"/>
    </source>
</evidence>
<dbReference type="SMART" id="SM00342">
    <property type="entry name" value="HTH_ARAC"/>
    <property type="match status" value="1"/>
</dbReference>
<protein>
    <submittedName>
        <fullName evidence="5">AraC family transcriptional regulator</fullName>
    </submittedName>
</protein>
<dbReference type="Pfam" id="PF12833">
    <property type="entry name" value="HTH_18"/>
    <property type="match status" value="1"/>
</dbReference>
<evidence type="ECO:0000313" key="6">
    <source>
        <dbReference type="Proteomes" id="UP000253509"/>
    </source>
</evidence>
<keyword evidence="2" id="KW-0238">DNA-binding</keyword>
<comment type="caution">
    <text evidence="5">The sequence shown here is derived from an EMBL/GenBank/DDBJ whole genome shotgun (WGS) entry which is preliminary data.</text>
</comment>
<evidence type="ECO:0000256" key="2">
    <source>
        <dbReference type="ARBA" id="ARBA00023125"/>
    </source>
</evidence>
<dbReference type="InterPro" id="IPR046532">
    <property type="entry name" value="DUF6597"/>
</dbReference>
<evidence type="ECO:0000256" key="3">
    <source>
        <dbReference type="ARBA" id="ARBA00023163"/>
    </source>
</evidence>
<accession>A0A366III2</accession>
<dbReference type="PANTHER" id="PTHR46796:SF2">
    <property type="entry name" value="TRANSCRIPTIONAL REGULATORY PROTEIN"/>
    <property type="match status" value="1"/>
</dbReference>
<dbReference type="EMBL" id="QNSB01000009">
    <property type="protein sequence ID" value="RBP70275.1"/>
    <property type="molecule type" value="Genomic_DNA"/>
</dbReference>
<keyword evidence="6" id="KW-1185">Reference proteome</keyword>
<dbReference type="GO" id="GO:0003700">
    <property type="term" value="F:DNA-binding transcription factor activity"/>
    <property type="evidence" value="ECO:0007669"/>
    <property type="project" value="InterPro"/>
</dbReference>